<evidence type="ECO:0000256" key="7">
    <source>
        <dbReference type="ARBA" id="ARBA00025498"/>
    </source>
</evidence>
<feature type="repeat" description="WD" evidence="9">
    <location>
        <begin position="96"/>
        <end position="128"/>
    </location>
</feature>
<dbReference type="PANTHER" id="PTHR22836">
    <property type="entry name" value="WD40 REPEAT PROTEIN"/>
    <property type="match status" value="1"/>
</dbReference>
<sequence length="618" mass="67136">MAFEFRGGDHGDRGFGGGGGGYDNALPPRARGRRPVTDYGATVVRWMRHRQPRYKEAYMGEAERPSISYIVDMLPPHARPSSAADSVPSRHLHSSLNKIKHPINVVRWTPEGRRLLTASSSGEFTLWNGTGFNFETIMQAHDSAIRALAYSHSDDWLVSADHDGIIKYWQPNFNNVESIRGHTDPIRDLAFSPTDAKFVTASDDSTLKIFDFAGGVAESSLTGHGWDVKSCDWHPTKGLIVSGSKDHLVKLWDPRTGRCLTTLHGHKNTITKTLFERVQGLCLATSARDQTARVFDLRMMRDICLLRGHEKDISTIAWHPVHSNLLSTGGSEGSLFHYLLDEPNTPPGHSTSMAPYDSADPSSTPAQVIYPAHKVPFAHDFAIWSLDWHPLGHILASGSNDRITRFWARSRPGEATEFNDRYHIGEAAAEAQGTWDRRGGRHMRQVEEEQELEDEMDGLVDQKMPIKGQPTATGGLPALPGLSLQQSAAALPPPTIPGVGVGVGVGAAAPPPPPLPFPLPIPLPGMMTIDPKNPPDLAAIAEMMKKAGITIPPPPPPGAAGGILPPGLIPPPPVPGGAVSGFPHPIPPPPPGFPVPPPTNQQQQRTEEGRRSLLRRRA</sequence>
<evidence type="ECO:0000256" key="1">
    <source>
        <dbReference type="ARBA" id="ARBA00004123"/>
    </source>
</evidence>
<gene>
    <name evidence="12" type="ORF">QBC46DRAFT_54751</name>
</gene>
<evidence type="ECO:0000256" key="11">
    <source>
        <dbReference type="SAM" id="MobiDB-lite"/>
    </source>
</evidence>
<dbReference type="GO" id="GO:0007059">
    <property type="term" value="P:chromosome segregation"/>
    <property type="evidence" value="ECO:0007669"/>
    <property type="project" value="UniProtKB-KW"/>
</dbReference>
<dbReference type="CDD" id="cd00200">
    <property type="entry name" value="WD40"/>
    <property type="match status" value="1"/>
</dbReference>
<feature type="repeat" description="WD" evidence="9">
    <location>
        <begin position="376"/>
        <end position="407"/>
    </location>
</feature>
<dbReference type="GO" id="GO:0005847">
    <property type="term" value="C:mRNA cleavage and polyadenylation specificity factor complex"/>
    <property type="evidence" value="ECO:0007669"/>
    <property type="project" value="TreeGrafter"/>
</dbReference>
<dbReference type="FunFam" id="2.130.10.10:FF:002008">
    <property type="entry name" value="Polyadenylation factor subunit 2"/>
    <property type="match status" value="1"/>
</dbReference>
<comment type="subcellular location">
    <subcellularLocation>
        <location evidence="1 10">Nucleus</location>
    </subcellularLocation>
</comment>
<keyword evidence="4" id="KW-0677">Repeat</keyword>
<keyword evidence="13" id="KW-1185">Reference proteome</keyword>
<dbReference type="EMBL" id="MU853769">
    <property type="protein sequence ID" value="KAK3943063.1"/>
    <property type="molecule type" value="Genomic_DNA"/>
</dbReference>
<dbReference type="SUPFAM" id="SSF50978">
    <property type="entry name" value="WD40 repeat-like"/>
    <property type="match status" value="1"/>
</dbReference>
<evidence type="ECO:0000313" key="12">
    <source>
        <dbReference type="EMBL" id="KAK3943063.1"/>
    </source>
</evidence>
<evidence type="ECO:0000256" key="3">
    <source>
        <dbReference type="ARBA" id="ARBA00022664"/>
    </source>
</evidence>
<keyword evidence="3 10" id="KW-0507">mRNA processing</keyword>
<proteinExistence type="predicted"/>
<dbReference type="PANTHER" id="PTHR22836:SF0">
    <property type="entry name" value="PRE-MRNA 3' END PROCESSING PROTEIN WDR33"/>
    <property type="match status" value="1"/>
</dbReference>
<dbReference type="Gene3D" id="2.130.10.10">
    <property type="entry name" value="YVTN repeat-like/Quinoprotein amine dehydrogenase"/>
    <property type="match status" value="3"/>
</dbReference>
<keyword evidence="2 9" id="KW-0853">WD repeat</keyword>
<evidence type="ECO:0000256" key="10">
    <source>
        <dbReference type="RuleBase" id="RU369034"/>
    </source>
</evidence>
<reference evidence="13" key="1">
    <citation type="journal article" date="2023" name="Mol. Phylogenet. Evol.">
        <title>Genome-scale phylogeny and comparative genomics of the fungal order Sordariales.</title>
        <authorList>
            <person name="Hensen N."/>
            <person name="Bonometti L."/>
            <person name="Westerberg I."/>
            <person name="Brannstrom I.O."/>
            <person name="Guillou S."/>
            <person name="Cros-Aarteil S."/>
            <person name="Calhoun S."/>
            <person name="Haridas S."/>
            <person name="Kuo A."/>
            <person name="Mondo S."/>
            <person name="Pangilinan J."/>
            <person name="Riley R."/>
            <person name="LaButti K."/>
            <person name="Andreopoulos B."/>
            <person name="Lipzen A."/>
            <person name="Chen C."/>
            <person name="Yan M."/>
            <person name="Daum C."/>
            <person name="Ng V."/>
            <person name="Clum A."/>
            <person name="Steindorff A."/>
            <person name="Ohm R.A."/>
            <person name="Martin F."/>
            <person name="Silar P."/>
            <person name="Natvig D.O."/>
            <person name="Lalanne C."/>
            <person name="Gautier V."/>
            <person name="Ament-Velasquez S.L."/>
            <person name="Kruys A."/>
            <person name="Hutchinson M.I."/>
            <person name="Powell A.J."/>
            <person name="Barry K."/>
            <person name="Miller A.N."/>
            <person name="Grigoriev I.V."/>
            <person name="Debuchy R."/>
            <person name="Gladieux P."/>
            <person name="Hiltunen Thoren M."/>
            <person name="Johannesson H."/>
        </authorList>
    </citation>
    <scope>NUCLEOTIDE SEQUENCE [LARGE SCALE GENOMIC DNA]</scope>
    <source>
        <strain evidence="13">CBS 340.73</strain>
    </source>
</reference>
<dbReference type="PROSITE" id="PS50294">
    <property type="entry name" value="WD_REPEATS_REGION"/>
    <property type="match status" value="4"/>
</dbReference>
<name>A0AAN6NE01_9PEZI</name>
<feature type="compositionally biased region" description="Pro residues" evidence="11">
    <location>
        <begin position="584"/>
        <end position="599"/>
    </location>
</feature>
<dbReference type="Pfam" id="PF00400">
    <property type="entry name" value="WD40"/>
    <property type="match status" value="6"/>
</dbReference>
<evidence type="ECO:0000256" key="4">
    <source>
        <dbReference type="ARBA" id="ARBA00022737"/>
    </source>
</evidence>
<evidence type="ECO:0000256" key="2">
    <source>
        <dbReference type="ARBA" id="ARBA00022574"/>
    </source>
</evidence>
<organism evidence="12 13">
    <name type="scientific">Diplogelasinospora grovesii</name>
    <dbReference type="NCBI Taxonomy" id="303347"/>
    <lineage>
        <taxon>Eukaryota</taxon>
        <taxon>Fungi</taxon>
        <taxon>Dikarya</taxon>
        <taxon>Ascomycota</taxon>
        <taxon>Pezizomycotina</taxon>
        <taxon>Sordariomycetes</taxon>
        <taxon>Sordariomycetidae</taxon>
        <taxon>Sordariales</taxon>
        <taxon>Diplogelasinosporaceae</taxon>
        <taxon>Diplogelasinospora</taxon>
    </lineage>
</organism>
<keyword evidence="6 10" id="KW-0539">Nucleus</keyword>
<feature type="region of interest" description="Disordered" evidence="11">
    <location>
        <begin position="1"/>
        <end position="34"/>
    </location>
</feature>
<protein>
    <recommendedName>
        <fullName evidence="8 10">Polyadenylation factor subunit 2</fullName>
    </recommendedName>
</protein>
<dbReference type="InterPro" id="IPR045245">
    <property type="entry name" value="Pfs2-like"/>
</dbReference>
<dbReference type="SMART" id="SM00320">
    <property type="entry name" value="WD40"/>
    <property type="match status" value="7"/>
</dbReference>
<dbReference type="FunFam" id="2.130.10.10:FF:001039">
    <property type="entry name" value="Polyadenylation factor subunit 2"/>
    <property type="match status" value="1"/>
</dbReference>
<dbReference type="AlphaFoldDB" id="A0AAN6NE01"/>
<evidence type="ECO:0000313" key="13">
    <source>
        <dbReference type="Proteomes" id="UP001303473"/>
    </source>
</evidence>
<evidence type="ECO:0000256" key="6">
    <source>
        <dbReference type="ARBA" id="ARBA00023242"/>
    </source>
</evidence>
<feature type="repeat" description="WD" evidence="9">
    <location>
        <begin position="179"/>
        <end position="220"/>
    </location>
</feature>
<feature type="repeat" description="WD" evidence="9">
    <location>
        <begin position="138"/>
        <end position="170"/>
    </location>
</feature>
<dbReference type="InterPro" id="IPR001680">
    <property type="entry name" value="WD40_rpt"/>
</dbReference>
<feature type="repeat" description="WD" evidence="9">
    <location>
        <begin position="221"/>
        <end position="262"/>
    </location>
</feature>
<feature type="region of interest" description="Disordered" evidence="11">
    <location>
        <begin position="552"/>
        <end position="618"/>
    </location>
</feature>
<dbReference type="InterPro" id="IPR036322">
    <property type="entry name" value="WD40_repeat_dom_sf"/>
</dbReference>
<comment type="caution">
    <text evidence="12">The sequence shown here is derived from an EMBL/GenBank/DDBJ whole genome shotgun (WGS) entry which is preliminary data.</text>
</comment>
<comment type="function">
    <text evidence="7">Required for 3'-end cleavage and polyadenylation of pre-mRNAs. Also involved in chromosome segregation where it has a role in chromosome attachment to the mitotic spindle.</text>
</comment>
<dbReference type="GO" id="GO:0031124">
    <property type="term" value="P:mRNA 3'-end processing"/>
    <property type="evidence" value="ECO:0007669"/>
    <property type="project" value="UniProtKB-UniRule"/>
</dbReference>
<evidence type="ECO:0000256" key="8">
    <source>
        <dbReference type="ARBA" id="ARBA00026154"/>
    </source>
</evidence>
<evidence type="ECO:0000256" key="5">
    <source>
        <dbReference type="ARBA" id="ARBA00022829"/>
    </source>
</evidence>
<evidence type="ECO:0000256" key="9">
    <source>
        <dbReference type="PROSITE-ProRule" id="PRU00221"/>
    </source>
</evidence>
<dbReference type="InterPro" id="IPR015943">
    <property type="entry name" value="WD40/YVTN_repeat-like_dom_sf"/>
</dbReference>
<keyword evidence="5" id="KW-0159">Chromosome partition</keyword>
<feature type="compositionally biased region" description="Basic and acidic residues" evidence="11">
    <location>
        <begin position="1"/>
        <end position="13"/>
    </location>
</feature>
<dbReference type="Proteomes" id="UP001303473">
    <property type="component" value="Unassembled WGS sequence"/>
</dbReference>
<dbReference type="PROSITE" id="PS50082">
    <property type="entry name" value="WD_REPEATS_2"/>
    <property type="match status" value="5"/>
</dbReference>
<accession>A0AAN6NE01</accession>